<reference evidence="4 5" key="1">
    <citation type="submission" date="2017-09" db="EMBL/GenBank/DDBJ databases">
        <title>Sequencing the genomes of two abundant thermophiles in Great Basin hot springs: Thermocrinis jamiesonii and novel Chloroflexi Thermoflexus hugenholtzii.</title>
        <authorList>
            <person name="Hedlund B."/>
        </authorList>
    </citation>
    <scope>NUCLEOTIDE SEQUENCE [LARGE SCALE GENOMIC DNA]</scope>
    <source>
        <strain evidence="4 5">G233</strain>
    </source>
</reference>
<sequence>MRQPFDIVFLGTGSPLPSPDRCGCGHVIVAGSQHILVDCGWGAARRILASGILPSAIDTAIFTHMHTDHITDFPDFLFLRWTSGARVPLRVYGPEGTGDMVEGFLHALRRDIGFRLAHHGDKLHPDGIVVEVTELSPSARPAPFFERDGLVLERFEVDHFPVVPAFGYRVRFDGRTAVLSGDTSFCESLLHAAAGADMLVCEALNTAMLRERIAALRAMGRDLQASLFEDIPSYHIDVSDVARLAQQAGVRQLVLDHLIPPVPNSGPEVDRFIAGMAERFRGPIRVARDTERIPVPGAPA</sequence>
<dbReference type="RefSeq" id="WP_165772476.1">
    <property type="nucleotide sequence ID" value="NZ_PDJQ01000001.1"/>
</dbReference>
<feature type="domain" description="Metallo-beta-lactamase" evidence="3">
    <location>
        <begin position="21"/>
        <end position="227"/>
    </location>
</feature>
<dbReference type="InterPro" id="IPR001279">
    <property type="entry name" value="Metallo-B-lactamas"/>
</dbReference>
<keyword evidence="5" id="KW-1185">Reference proteome</keyword>
<organism evidence="4 5">
    <name type="scientific">Tepidiforma thermophila (strain KCTC 52669 / CGMCC 1.13589 / G233)</name>
    <dbReference type="NCBI Taxonomy" id="2761530"/>
    <lineage>
        <taxon>Bacteria</taxon>
        <taxon>Bacillati</taxon>
        <taxon>Chloroflexota</taxon>
        <taxon>Tepidiformia</taxon>
        <taxon>Tepidiformales</taxon>
        <taxon>Tepidiformaceae</taxon>
        <taxon>Tepidiforma</taxon>
    </lineage>
</organism>
<dbReference type="Pfam" id="PF12706">
    <property type="entry name" value="Lactamase_B_2"/>
    <property type="match status" value="1"/>
</dbReference>
<dbReference type="InterPro" id="IPR044094">
    <property type="entry name" value="AtsA-like_MBL-fold"/>
</dbReference>
<name>A0A2A9HEG6_TEPT2</name>
<evidence type="ECO:0000259" key="3">
    <source>
        <dbReference type="SMART" id="SM00849"/>
    </source>
</evidence>
<keyword evidence="2" id="KW-0378">Hydrolase</keyword>
<dbReference type="GO" id="GO:0042781">
    <property type="term" value="F:3'-tRNA processing endoribonuclease activity"/>
    <property type="evidence" value="ECO:0007669"/>
    <property type="project" value="TreeGrafter"/>
</dbReference>
<evidence type="ECO:0000256" key="2">
    <source>
        <dbReference type="ARBA" id="ARBA00022801"/>
    </source>
</evidence>
<dbReference type="AlphaFoldDB" id="A0A2A9HEG6"/>
<dbReference type="CDD" id="cd07719">
    <property type="entry name" value="arylsulfatase_AtsA-like_MBL-fold"/>
    <property type="match status" value="1"/>
</dbReference>
<dbReference type="Gene3D" id="3.60.15.10">
    <property type="entry name" value="Ribonuclease Z/Hydroxyacylglutathione hydrolase-like"/>
    <property type="match status" value="1"/>
</dbReference>
<protein>
    <submittedName>
        <fullName evidence="4">Ribonuclease Z</fullName>
    </submittedName>
</protein>
<proteinExistence type="predicted"/>
<dbReference type="EMBL" id="PDJQ01000001">
    <property type="protein sequence ID" value="PFG73541.1"/>
    <property type="molecule type" value="Genomic_DNA"/>
</dbReference>
<dbReference type="SUPFAM" id="SSF56281">
    <property type="entry name" value="Metallo-hydrolase/oxidoreductase"/>
    <property type="match status" value="1"/>
</dbReference>
<dbReference type="SMART" id="SM00849">
    <property type="entry name" value="Lactamase_B"/>
    <property type="match status" value="1"/>
</dbReference>
<evidence type="ECO:0000256" key="1">
    <source>
        <dbReference type="ARBA" id="ARBA00022759"/>
    </source>
</evidence>
<evidence type="ECO:0000313" key="4">
    <source>
        <dbReference type="EMBL" id="PFG73541.1"/>
    </source>
</evidence>
<keyword evidence="1" id="KW-0255">Endonuclease</keyword>
<dbReference type="InterPro" id="IPR036866">
    <property type="entry name" value="RibonucZ/Hydroxyglut_hydro"/>
</dbReference>
<evidence type="ECO:0000313" key="5">
    <source>
        <dbReference type="Proteomes" id="UP000223071"/>
    </source>
</evidence>
<dbReference type="PANTHER" id="PTHR46018">
    <property type="entry name" value="ZINC PHOSPHODIESTERASE ELAC PROTEIN 1"/>
    <property type="match status" value="1"/>
</dbReference>
<gene>
    <name evidence="4" type="ORF">A9A59_0741</name>
</gene>
<dbReference type="Proteomes" id="UP000223071">
    <property type="component" value="Unassembled WGS sequence"/>
</dbReference>
<accession>A0A2A9HEG6</accession>
<keyword evidence="1" id="KW-0540">Nuclease</keyword>
<comment type="caution">
    <text evidence="4">The sequence shown here is derived from an EMBL/GenBank/DDBJ whole genome shotgun (WGS) entry which is preliminary data.</text>
</comment>
<dbReference type="PANTHER" id="PTHR46018:SF2">
    <property type="entry name" value="ZINC PHOSPHODIESTERASE ELAC PROTEIN 1"/>
    <property type="match status" value="1"/>
</dbReference>